<gene>
    <name evidence="2" type="ORF">Q7C36_003294</name>
</gene>
<comment type="caution">
    <text evidence="2">The sequence shown here is derived from an EMBL/GenBank/DDBJ whole genome shotgun (WGS) entry which is preliminary data.</text>
</comment>
<keyword evidence="3" id="KW-1185">Reference proteome</keyword>
<feature type="region of interest" description="Disordered" evidence="1">
    <location>
        <begin position="1"/>
        <end position="50"/>
    </location>
</feature>
<evidence type="ECO:0000256" key="1">
    <source>
        <dbReference type="SAM" id="MobiDB-lite"/>
    </source>
</evidence>
<evidence type="ECO:0000313" key="2">
    <source>
        <dbReference type="EMBL" id="KAK2864140.1"/>
    </source>
</evidence>
<organism evidence="2 3">
    <name type="scientific">Tachysurus vachellii</name>
    <name type="common">Darkbarbel catfish</name>
    <name type="synonym">Pelteobagrus vachellii</name>
    <dbReference type="NCBI Taxonomy" id="175792"/>
    <lineage>
        <taxon>Eukaryota</taxon>
        <taxon>Metazoa</taxon>
        <taxon>Chordata</taxon>
        <taxon>Craniata</taxon>
        <taxon>Vertebrata</taxon>
        <taxon>Euteleostomi</taxon>
        <taxon>Actinopterygii</taxon>
        <taxon>Neopterygii</taxon>
        <taxon>Teleostei</taxon>
        <taxon>Ostariophysi</taxon>
        <taxon>Siluriformes</taxon>
        <taxon>Bagridae</taxon>
        <taxon>Tachysurus</taxon>
    </lineage>
</organism>
<reference evidence="2" key="1">
    <citation type="submission" date="2023-08" db="EMBL/GenBank/DDBJ databases">
        <title>Pelteobagrus vachellii genome.</title>
        <authorList>
            <person name="Liu H."/>
        </authorList>
    </citation>
    <scope>NUCLEOTIDE SEQUENCE</scope>
    <source>
        <strain evidence="2">PRFRI_2022a</strain>
        <tissue evidence="2">Muscle</tissue>
    </source>
</reference>
<sequence length="76" mass="8465">MRSELCSERPEAVTAPLPRGGQMPGSLQPRQVERELGKGARNRTEARSDVLSNSHCFQPLMFQHCYEAVQLTAPVL</sequence>
<dbReference type="EMBL" id="JAVHJS010000003">
    <property type="protein sequence ID" value="KAK2864140.1"/>
    <property type="molecule type" value="Genomic_DNA"/>
</dbReference>
<protein>
    <submittedName>
        <fullName evidence="2">Uncharacterized protein</fullName>
    </submittedName>
</protein>
<dbReference type="AlphaFoldDB" id="A0AA88NW77"/>
<proteinExistence type="predicted"/>
<evidence type="ECO:0000313" key="3">
    <source>
        <dbReference type="Proteomes" id="UP001187315"/>
    </source>
</evidence>
<dbReference type="Proteomes" id="UP001187315">
    <property type="component" value="Unassembled WGS sequence"/>
</dbReference>
<name>A0AA88NW77_TACVA</name>
<feature type="compositionally biased region" description="Basic and acidic residues" evidence="1">
    <location>
        <begin position="31"/>
        <end position="48"/>
    </location>
</feature>
<accession>A0AA88NW77</accession>
<feature type="compositionally biased region" description="Basic and acidic residues" evidence="1">
    <location>
        <begin position="1"/>
        <end position="11"/>
    </location>
</feature>